<dbReference type="EMBL" id="JAHHHN010000044">
    <property type="protein sequence ID" value="MBW4565659.1"/>
    <property type="molecule type" value="Genomic_DNA"/>
</dbReference>
<reference evidence="1" key="2">
    <citation type="journal article" date="2022" name="Microbiol. Resour. Announc.">
        <title>Metagenome Sequencing to Explore Phylogenomics of Terrestrial Cyanobacteria.</title>
        <authorList>
            <person name="Ward R.D."/>
            <person name="Stajich J.E."/>
            <person name="Johansen J.R."/>
            <person name="Huntemann M."/>
            <person name="Clum A."/>
            <person name="Foster B."/>
            <person name="Foster B."/>
            <person name="Roux S."/>
            <person name="Palaniappan K."/>
            <person name="Varghese N."/>
            <person name="Mukherjee S."/>
            <person name="Reddy T.B.K."/>
            <person name="Daum C."/>
            <person name="Copeland A."/>
            <person name="Chen I.A."/>
            <person name="Ivanova N.N."/>
            <person name="Kyrpides N.C."/>
            <person name="Shapiro N."/>
            <person name="Eloe-Fadrosh E.A."/>
            <person name="Pietrasiak N."/>
        </authorList>
    </citation>
    <scope>NUCLEOTIDE SEQUENCE</scope>
    <source>
        <strain evidence="1">JT2-VF2</strain>
    </source>
</reference>
<reference evidence="1" key="1">
    <citation type="submission" date="2021-05" db="EMBL/GenBank/DDBJ databases">
        <authorList>
            <person name="Pietrasiak N."/>
            <person name="Ward R."/>
            <person name="Stajich J.E."/>
            <person name="Kurbessoian T."/>
        </authorList>
    </citation>
    <scope>NUCLEOTIDE SEQUENCE</scope>
    <source>
        <strain evidence="1">JT2-VF2</strain>
    </source>
</reference>
<protein>
    <submittedName>
        <fullName evidence="1">Uncharacterized protein</fullName>
    </submittedName>
</protein>
<gene>
    <name evidence="1" type="ORF">KME32_32175</name>
</gene>
<organism evidence="1 2">
    <name type="scientific">Mojavia pulchra JT2-VF2</name>
    <dbReference type="NCBI Taxonomy" id="287848"/>
    <lineage>
        <taxon>Bacteria</taxon>
        <taxon>Bacillati</taxon>
        <taxon>Cyanobacteriota</taxon>
        <taxon>Cyanophyceae</taxon>
        <taxon>Nostocales</taxon>
        <taxon>Nostocaceae</taxon>
    </lineage>
</organism>
<evidence type="ECO:0000313" key="2">
    <source>
        <dbReference type="Proteomes" id="UP000715781"/>
    </source>
</evidence>
<name>A0A951Q434_9NOST</name>
<dbReference type="AlphaFoldDB" id="A0A951Q434"/>
<sequence length="72" mass="7923">MITESESSPDNALKYIAEVATSVTNTEMQRILYSCTPAVRADLLMIILRCLPTEIYSDQSILSAVARSANEL</sequence>
<dbReference type="Proteomes" id="UP000715781">
    <property type="component" value="Unassembled WGS sequence"/>
</dbReference>
<accession>A0A951Q434</accession>
<proteinExistence type="predicted"/>
<evidence type="ECO:0000313" key="1">
    <source>
        <dbReference type="EMBL" id="MBW4565659.1"/>
    </source>
</evidence>
<comment type="caution">
    <text evidence="1">The sequence shown here is derived from an EMBL/GenBank/DDBJ whole genome shotgun (WGS) entry which is preliminary data.</text>
</comment>